<dbReference type="eggNOG" id="COG3979">
    <property type="taxonomic scope" value="Bacteria"/>
</dbReference>
<reference evidence="4 5" key="1">
    <citation type="submission" date="2016-06" db="EMBL/GenBank/DDBJ databases">
        <authorList>
            <person name="Kjaerup R.B."/>
            <person name="Dalgaard T.S."/>
            <person name="Juul-Madsen H.R."/>
        </authorList>
    </citation>
    <scope>NUCLEOTIDE SEQUENCE [LARGE SCALE GENOMIC DNA]</scope>
    <source>
        <strain evidence="4 5">373-A1</strain>
    </source>
</reference>
<dbReference type="InterPro" id="IPR052750">
    <property type="entry name" value="GH18_Chitinase"/>
</dbReference>
<name>A0A174D2K3_9CLOT</name>
<sequence>MRKNFFKKVFCPCIMILSLLLPMSLKVNAATSAGSFGAGVGIKNWPTQVNAPYVDMVDWVTKQGYYVGEDTGGPANLSKLSQDTGIKFFNLAFIQSTGSISNGKVNWGWGGYSVLSEGNMNSQYDAIKQSLRELRLLGGDATISFGGANGVAFWQTSQDIDVLYNTYLDIVNGYGLTRIDLDVEGGAQNKQNNIANAKAIKKLQDETGVEVSLTLPVLPSGLTQTQLDVLEAYLSNGVNLKYINIMAMCYGSGVLQPNENYGTASVRAMDSTKNQIKDYYKKYANTTLSDSEAYAKLGVTVSIGYESGSDPIFTPAWSQLVTNHAKANNIGMTSYWSLNRDALLDNNSGISSQYEHSKIFATFGSSQADPSNTLPIILGVADKQLLIGDSFSPLDGITATDKEDGDLTNKIIVSGSVDTTKAGTYTITYAVTDSKGGSTIAYSKVTVIDTSIPVYDSSKIYLSGDIVMYEGVQYKAKWWTLGETPGASQWGPWEKIS</sequence>
<dbReference type="SMART" id="SM00495">
    <property type="entry name" value="ChtBD3"/>
    <property type="match status" value="1"/>
</dbReference>
<dbReference type="InterPro" id="IPR001223">
    <property type="entry name" value="Glyco_hydro18_cat"/>
</dbReference>
<dbReference type="GO" id="GO:0005975">
    <property type="term" value="P:carbohydrate metabolic process"/>
    <property type="evidence" value="ECO:0007669"/>
    <property type="project" value="InterPro"/>
</dbReference>
<dbReference type="Gene3D" id="2.60.40.10">
    <property type="entry name" value="Immunoglobulins"/>
    <property type="match status" value="1"/>
</dbReference>
<keyword evidence="5" id="KW-1185">Reference proteome</keyword>
<dbReference type="InterPro" id="IPR013783">
    <property type="entry name" value="Ig-like_fold"/>
</dbReference>
<gene>
    <name evidence="4" type="ORF">CP373A1_02345</name>
</gene>
<keyword evidence="2" id="KW-0732">Signal</keyword>
<dbReference type="InterPro" id="IPR003610">
    <property type="entry name" value="CBM5/12"/>
</dbReference>
<feature type="signal peptide" evidence="2">
    <location>
        <begin position="1"/>
        <end position="29"/>
    </location>
</feature>
<dbReference type="OrthoDB" id="9775889at2"/>
<dbReference type="InterPro" id="IPR036573">
    <property type="entry name" value="CBM_sf_5/12"/>
</dbReference>
<evidence type="ECO:0000256" key="2">
    <source>
        <dbReference type="SAM" id="SignalP"/>
    </source>
</evidence>
<evidence type="ECO:0000259" key="3">
    <source>
        <dbReference type="PROSITE" id="PS51910"/>
    </source>
</evidence>
<dbReference type="Pfam" id="PF16403">
    <property type="entry name" value="Bact_surface_Ig-like"/>
    <property type="match status" value="1"/>
</dbReference>
<dbReference type="GO" id="GO:0004553">
    <property type="term" value="F:hydrolase activity, hydrolyzing O-glycosyl compounds"/>
    <property type="evidence" value="ECO:0007669"/>
    <property type="project" value="InterPro"/>
</dbReference>
<evidence type="ECO:0000313" key="5">
    <source>
        <dbReference type="Proteomes" id="UP000092714"/>
    </source>
</evidence>
<dbReference type="CDD" id="cd12215">
    <property type="entry name" value="ChiC_BD"/>
    <property type="match status" value="1"/>
</dbReference>
<dbReference type="SUPFAM" id="SSF51055">
    <property type="entry name" value="Carbohydrate binding domain"/>
    <property type="match status" value="1"/>
</dbReference>
<dbReference type="CDD" id="cd06543">
    <property type="entry name" value="GH18_PF-ChiA-like"/>
    <property type="match status" value="1"/>
</dbReference>
<protein>
    <submittedName>
        <fullName evidence="4">Chitinase</fullName>
    </submittedName>
</protein>
<dbReference type="InterPro" id="IPR017853">
    <property type="entry name" value="GH"/>
</dbReference>
<dbReference type="GO" id="GO:0005576">
    <property type="term" value="C:extracellular region"/>
    <property type="evidence" value="ECO:0007669"/>
    <property type="project" value="InterPro"/>
</dbReference>
<evidence type="ECO:0000313" key="4">
    <source>
        <dbReference type="EMBL" id="OBY11782.1"/>
    </source>
</evidence>
<evidence type="ECO:0000256" key="1">
    <source>
        <dbReference type="ARBA" id="ARBA00022801"/>
    </source>
</evidence>
<dbReference type="GO" id="GO:0030246">
    <property type="term" value="F:carbohydrate binding"/>
    <property type="evidence" value="ECO:0007669"/>
    <property type="project" value="InterPro"/>
</dbReference>
<accession>A0A174D2K3</accession>
<keyword evidence="1" id="KW-0378">Hydrolase</keyword>
<feature type="domain" description="GH18" evidence="3">
    <location>
        <begin position="60"/>
        <end position="354"/>
    </location>
</feature>
<dbReference type="PROSITE" id="PS51910">
    <property type="entry name" value="GH18_2"/>
    <property type="match status" value="1"/>
</dbReference>
<feature type="chain" id="PRO_5009820335" evidence="2">
    <location>
        <begin position="30"/>
        <end position="497"/>
    </location>
</feature>
<dbReference type="PANTHER" id="PTHR42976:SF1">
    <property type="entry name" value="GH18 DOMAIN-CONTAINING PROTEIN-RELATED"/>
    <property type="match status" value="1"/>
</dbReference>
<dbReference type="AlphaFoldDB" id="A0A174D2K3"/>
<comment type="caution">
    <text evidence="4">The sequence shown here is derived from an EMBL/GenBank/DDBJ whole genome shotgun (WGS) entry which is preliminary data.</text>
</comment>
<dbReference type="EMBL" id="MAPZ01000010">
    <property type="protein sequence ID" value="OBY11782.1"/>
    <property type="molecule type" value="Genomic_DNA"/>
</dbReference>
<dbReference type="Proteomes" id="UP000092714">
    <property type="component" value="Unassembled WGS sequence"/>
</dbReference>
<dbReference type="Gene3D" id="3.20.20.80">
    <property type="entry name" value="Glycosidases"/>
    <property type="match status" value="1"/>
</dbReference>
<dbReference type="InterPro" id="IPR032179">
    <property type="entry name" value="Cry22Aa_Ig-like"/>
</dbReference>
<dbReference type="PANTHER" id="PTHR42976">
    <property type="entry name" value="BIFUNCTIONAL CHITINASE/LYSOZYME-RELATED"/>
    <property type="match status" value="1"/>
</dbReference>
<organism evidence="4 5">
    <name type="scientific">Clostridium paraputrificum</name>
    <dbReference type="NCBI Taxonomy" id="29363"/>
    <lineage>
        <taxon>Bacteria</taxon>
        <taxon>Bacillati</taxon>
        <taxon>Bacillota</taxon>
        <taxon>Clostridia</taxon>
        <taxon>Eubacteriales</taxon>
        <taxon>Clostridiaceae</taxon>
        <taxon>Clostridium</taxon>
    </lineage>
</organism>
<proteinExistence type="predicted"/>
<dbReference type="RefSeq" id="WP_055253933.1">
    <property type="nucleotide sequence ID" value="NZ_CYZW01000004.1"/>
</dbReference>
<dbReference type="SUPFAM" id="SSF51445">
    <property type="entry name" value="(Trans)glycosidases"/>
    <property type="match status" value="1"/>
</dbReference>
<dbReference type="Pfam" id="PF02839">
    <property type="entry name" value="CBM_5_12"/>
    <property type="match status" value="1"/>
</dbReference>
<dbReference type="Gene3D" id="2.10.10.20">
    <property type="entry name" value="Carbohydrate-binding module superfamily 5/12"/>
    <property type="match status" value="1"/>
</dbReference>
<dbReference type="eggNOG" id="COG3469">
    <property type="taxonomic scope" value="Bacteria"/>
</dbReference>